<evidence type="ECO:0000313" key="2">
    <source>
        <dbReference type="Proteomes" id="UP001595839"/>
    </source>
</evidence>
<dbReference type="SFLD" id="SFLDG01129">
    <property type="entry name" value="C1.5:_HAD__Beta-PGM__Phosphata"/>
    <property type="match status" value="1"/>
</dbReference>
<dbReference type="EC" id="3.1.3.-" evidence="1"/>
<dbReference type="GO" id="GO:0016787">
    <property type="term" value="F:hydrolase activity"/>
    <property type="evidence" value="ECO:0007669"/>
    <property type="project" value="UniProtKB-KW"/>
</dbReference>
<dbReference type="PANTHER" id="PTHR46649">
    <property type="match status" value="1"/>
</dbReference>
<dbReference type="PRINTS" id="PR00413">
    <property type="entry name" value="HADHALOGNASE"/>
</dbReference>
<gene>
    <name evidence="1" type="ORF">ACFPIH_50815</name>
</gene>
<dbReference type="NCBIfam" id="TIGR01549">
    <property type="entry name" value="HAD-SF-IA-v1"/>
    <property type="match status" value="1"/>
</dbReference>
<sequence length="245" mass="26947">MIHTLFETPSAYRPSDAEMAAPVPPVQAVLFDFSNTLFQMIDLETWLRRVAAATGRGAALDPPGVVAGIADELRAAFRLPSVVALQEGRDLSSGRHRRAMRAWWERVDFLRGAEEAAYRELTAPDAWIPYPDTEPVLRALRRRGLRTAVVSDFAWDLRTHLAHHGLDALVDTCVISCEQGREKPDPQLFLKACADLGADPRATLMVGDNPVRDGGAAACGLRTYILPSEHRTGERGLTDVLRLVA</sequence>
<dbReference type="SUPFAM" id="SSF56784">
    <property type="entry name" value="HAD-like"/>
    <property type="match status" value="1"/>
</dbReference>
<dbReference type="NCBIfam" id="TIGR01509">
    <property type="entry name" value="HAD-SF-IA-v3"/>
    <property type="match status" value="1"/>
</dbReference>
<keyword evidence="2" id="KW-1185">Reference proteome</keyword>
<dbReference type="EMBL" id="JBHSFK010000058">
    <property type="protein sequence ID" value="MFC4507616.1"/>
    <property type="molecule type" value="Genomic_DNA"/>
</dbReference>
<reference evidence="2" key="1">
    <citation type="journal article" date="2019" name="Int. J. Syst. Evol. Microbiol.">
        <title>The Global Catalogue of Microorganisms (GCM) 10K type strain sequencing project: providing services to taxonomists for standard genome sequencing and annotation.</title>
        <authorList>
            <consortium name="The Broad Institute Genomics Platform"/>
            <consortium name="The Broad Institute Genome Sequencing Center for Infectious Disease"/>
            <person name="Wu L."/>
            <person name="Ma J."/>
        </authorList>
    </citation>
    <scope>NUCLEOTIDE SEQUENCE [LARGE SCALE GENOMIC DNA]</scope>
    <source>
        <strain evidence="2">CGMCC 4.7177</strain>
    </source>
</reference>
<proteinExistence type="predicted"/>
<accession>A0ABV9B8H7</accession>
<organism evidence="1 2">
    <name type="scientific">Streptomyces vulcanius</name>
    <dbReference type="NCBI Taxonomy" id="1441876"/>
    <lineage>
        <taxon>Bacteria</taxon>
        <taxon>Bacillati</taxon>
        <taxon>Actinomycetota</taxon>
        <taxon>Actinomycetes</taxon>
        <taxon>Kitasatosporales</taxon>
        <taxon>Streptomycetaceae</taxon>
        <taxon>Streptomyces</taxon>
    </lineage>
</organism>
<dbReference type="PANTHER" id="PTHR46649:SF4">
    <property type="entry name" value="HALOACID DEHALOGENASE-LIKE HYDROLASE (HAD) SUPERFAMILY PROTEIN"/>
    <property type="match status" value="1"/>
</dbReference>
<dbReference type="InterPro" id="IPR006439">
    <property type="entry name" value="HAD-SF_hydro_IA"/>
</dbReference>
<comment type="caution">
    <text evidence="1">The sequence shown here is derived from an EMBL/GenBank/DDBJ whole genome shotgun (WGS) entry which is preliminary data.</text>
</comment>
<dbReference type="RefSeq" id="WP_381186254.1">
    <property type="nucleotide sequence ID" value="NZ_JBHSFK010000058.1"/>
</dbReference>
<evidence type="ECO:0000313" key="1">
    <source>
        <dbReference type="EMBL" id="MFC4507616.1"/>
    </source>
</evidence>
<dbReference type="Proteomes" id="UP001595839">
    <property type="component" value="Unassembled WGS sequence"/>
</dbReference>
<protein>
    <submittedName>
        <fullName evidence="1">HAD family hydrolase</fullName>
        <ecNumber evidence="1">3.1.3.-</ecNumber>
    </submittedName>
</protein>
<dbReference type="SFLD" id="SFLDS00003">
    <property type="entry name" value="Haloacid_Dehalogenase"/>
    <property type="match status" value="1"/>
</dbReference>
<dbReference type="Pfam" id="PF00702">
    <property type="entry name" value="Hydrolase"/>
    <property type="match status" value="1"/>
</dbReference>
<name>A0ABV9B8H7_9ACTN</name>
<dbReference type="InterPro" id="IPR023214">
    <property type="entry name" value="HAD_sf"/>
</dbReference>
<dbReference type="Gene3D" id="3.40.50.1000">
    <property type="entry name" value="HAD superfamily/HAD-like"/>
    <property type="match status" value="1"/>
</dbReference>
<dbReference type="InterPro" id="IPR036412">
    <property type="entry name" value="HAD-like_sf"/>
</dbReference>
<keyword evidence="1" id="KW-0378">Hydrolase</keyword>